<gene>
    <name evidence="4" type="ORF">ACFSFX_09780</name>
</gene>
<feature type="domain" description="NAD-dependent epimerase/dehydratase" evidence="2">
    <location>
        <begin position="3"/>
        <end position="218"/>
    </location>
</feature>
<dbReference type="SUPFAM" id="SSF51735">
    <property type="entry name" value="NAD(P)-binding Rossmann-fold domains"/>
    <property type="match status" value="1"/>
</dbReference>
<evidence type="ECO:0000259" key="3">
    <source>
        <dbReference type="Pfam" id="PF08338"/>
    </source>
</evidence>
<proteinExistence type="inferred from homology"/>
<dbReference type="Proteomes" id="UP001597307">
    <property type="component" value="Unassembled WGS sequence"/>
</dbReference>
<dbReference type="NCBIfam" id="TIGR01777">
    <property type="entry name" value="yfcH"/>
    <property type="match status" value="1"/>
</dbReference>
<evidence type="ECO:0000259" key="2">
    <source>
        <dbReference type="Pfam" id="PF01370"/>
    </source>
</evidence>
<dbReference type="Pfam" id="PF08338">
    <property type="entry name" value="DUF1731"/>
    <property type="match status" value="1"/>
</dbReference>
<dbReference type="Gene3D" id="3.40.50.720">
    <property type="entry name" value="NAD(P)-binding Rossmann-like Domain"/>
    <property type="match status" value="1"/>
</dbReference>
<dbReference type="Pfam" id="PF01370">
    <property type="entry name" value="Epimerase"/>
    <property type="match status" value="1"/>
</dbReference>
<dbReference type="InterPro" id="IPR036291">
    <property type="entry name" value="NAD(P)-bd_dom_sf"/>
</dbReference>
<organism evidence="4 5">
    <name type="scientific">Arthrobacter flavus</name>
    <dbReference type="NCBI Taxonomy" id="95172"/>
    <lineage>
        <taxon>Bacteria</taxon>
        <taxon>Bacillati</taxon>
        <taxon>Actinomycetota</taxon>
        <taxon>Actinomycetes</taxon>
        <taxon>Micrococcales</taxon>
        <taxon>Micrococcaceae</taxon>
        <taxon>Arthrobacter</taxon>
    </lineage>
</organism>
<evidence type="ECO:0000256" key="1">
    <source>
        <dbReference type="ARBA" id="ARBA00009353"/>
    </source>
</evidence>
<name>A0ABW4Q8E6_9MICC</name>
<dbReference type="InterPro" id="IPR010099">
    <property type="entry name" value="SDR39U1"/>
</dbReference>
<dbReference type="InterPro" id="IPR001509">
    <property type="entry name" value="Epimerase_deHydtase"/>
</dbReference>
<protein>
    <submittedName>
        <fullName evidence="4">TIGR01777 family oxidoreductase</fullName>
    </submittedName>
</protein>
<comment type="similarity">
    <text evidence="1">Belongs to the NAD(P)-dependent epimerase/dehydratase family. SDR39U1 subfamily.</text>
</comment>
<dbReference type="PANTHER" id="PTHR11092">
    <property type="entry name" value="SUGAR NUCLEOTIDE EPIMERASE RELATED"/>
    <property type="match status" value="1"/>
</dbReference>
<dbReference type="EMBL" id="JBHUGA010000032">
    <property type="protein sequence ID" value="MFD1846886.1"/>
    <property type="molecule type" value="Genomic_DNA"/>
</dbReference>
<evidence type="ECO:0000313" key="4">
    <source>
        <dbReference type="EMBL" id="MFD1846886.1"/>
    </source>
</evidence>
<dbReference type="PANTHER" id="PTHR11092:SF0">
    <property type="entry name" value="EPIMERASE FAMILY PROTEIN SDR39U1"/>
    <property type="match status" value="1"/>
</dbReference>
<evidence type="ECO:0000313" key="5">
    <source>
        <dbReference type="Proteomes" id="UP001597307"/>
    </source>
</evidence>
<sequence length="297" mass="32080">MRILISGASGTIGKAFIKQLEPGKHQVKRLVRRTPSGPNEVQWDPVAGGLDPSIMDATDAVVNLSGAGIAGAPWTRSYKETLYSSRLTSTRTLVESMRLADSPPNIFLSQSASGYYGDRGSEVLPESAASGNLLLSDICRRWEAEALRAPSSVRTVLMRTGVVMSTSGGALPKLLIPLRFFVGGPLGSGNQWWPWVTLDDQVRAMAFLLEAEVSGPVNISSPSPATLTDLTEALGAALNRPTRFRVPEWVLTAVLGQLAKELLLPSARLDPTVLKSAGFEFRHSSLDDLARWVRESR</sequence>
<dbReference type="RefSeq" id="WP_343878467.1">
    <property type="nucleotide sequence ID" value="NZ_BAAAIJ010000019.1"/>
</dbReference>
<reference evidence="5" key="1">
    <citation type="journal article" date="2019" name="Int. J. Syst. Evol. Microbiol.">
        <title>The Global Catalogue of Microorganisms (GCM) 10K type strain sequencing project: providing services to taxonomists for standard genome sequencing and annotation.</title>
        <authorList>
            <consortium name="The Broad Institute Genomics Platform"/>
            <consortium name="The Broad Institute Genome Sequencing Center for Infectious Disease"/>
            <person name="Wu L."/>
            <person name="Ma J."/>
        </authorList>
    </citation>
    <scope>NUCLEOTIDE SEQUENCE [LARGE SCALE GENOMIC DNA]</scope>
    <source>
        <strain evidence="5">JCM 11496</strain>
    </source>
</reference>
<comment type="caution">
    <text evidence="4">The sequence shown here is derived from an EMBL/GenBank/DDBJ whole genome shotgun (WGS) entry which is preliminary data.</text>
</comment>
<dbReference type="InterPro" id="IPR013549">
    <property type="entry name" value="DUF1731"/>
</dbReference>
<accession>A0ABW4Q8E6</accession>
<feature type="domain" description="DUF1731" evidence="3">
    <location>
        <begin position="246"/>
        <end position="291"/>
    </location>
</feature>
<keyword evidence="5" id="KW-1185">Reference proteome</keyword>